<evidence type="ECO:0000313" key="5">
    <source>
        <dbReference type="Proteomes" id="UP000184603"/>
    </source>
</evidence>
<dbReference type="Pfam" id="PF00497">
    <property type="entry name" value="SBP_bac_3"/>
    <property type="match status" value="1"/>
</dbReference>
<sequence length="248" mass="27650">MFLKRFFMACSIVSLCIVGINSQAADSVKLNTLDWEPYIGEKMDGNGFVATLVREAFTASGYTVEFAFQPWVRAKATAKDGKADGCLPEYYLKEDQADFLISEPFPGGPLGFMKRKSDNIAFSKLEDLKALKIGVVRGYVNTEDFDKADYLQKEEANDDITNLRKLLAGRLDLVVIDKFVGLYLIQQEMPDKAGEIEFVSPALEEKTLHVLISKKTANADAKMQAFNDGLKKIKDSGRLDELMKNSGF</sequence>
<dbReference type="PANTHER" id="PTHR35936:SF25">
    <property type="entry name" value="ABC TRANSPORTER SUBSTRATE-BINDING PROTEIN"/>
    <property type="match status" value="1"/>
</dbReference>
<dbReference type="OrthoDB" id="5296159at2"/>
<evidence type="ECO:0000313" key="4">
    <source>
        <dbReference type="EMBL" id="SHO43077.1"/>
    </source>
</evidence>
<evidence type="ECO:0000259" key="3">
    <source>
        <dbReference type="Pfam" id="PF00497"/>
    </source>
</evidence>
<feature type="signal peptide" evidence="2">
    <location>
        <begin position="1"/>
        <end position="24"/>
    </location>
</feature>
<dbReference type="STRING" id="1121416.SAMN02745220_00282"/>
<dbReference type="InterPro" id="IPR001638">
    <property type="entry name" value="Solute-binding_3/MltF_N"/>
</dbReference>
<feature type="chain" id="PRO_5013291805" evidence="2">
    <location>
        <begin position="25"/>
        <end position="248"/>
    </location>
</feature>
<dbReference type="Gene3D" id="3.40.190.10">
    <property type="entry name" value="Periplasmic binding protein-like II"/>
    <property type="match status" value="2"/>
</dbReference>
<reference evidence="4 5" key="1">
    <citation type="submission" date="2016-12" db="EMBL/GenBank/DDBJ databases">
        <authorList>
            <person name="Song W.-J."/>
            <person name="Kurnit D.M."/>
        </authorList>
    </citation>
    <scope>NUCLEOTIDE SEQUENCE [LARGE SCALE GENOMIC DNA]</scope>
    <source>
        <strain evidence="4 5">DSM 18488</strain>
    </source>
</reference>
<dbReference type="EMBL" id="FRFE01000001">
    <property type="protein sequence ID" value="SHO43077.1"/>
    <property type="molecule type" value="Genomic_DNA"/>
</dbReference>
<feature type="domain" description="Solute-binding protein family 3/N-terminal" evidence="3">
    <location>
        <begin position="39"/>
        <end position="244"/>
    </location>
</feature>
<gene>
    <name evidence="4" type="ORF">SAMN02745220_00282</name>
</gene>
<dbReference type="Proteomes" id="UP000184603">
    <property type="component" value="Unassembled WGS sequence"/>
</dbReference>
<dbReference type="SUPFAM" id="SSF53850">
    <property type="entry name" value="Periplasmic binding protein-like II"/>
    <property type="match status" value="1"/>
</dbReference>
<protein>
    <submittedName>
        <fullName evidence="4">Polar amino acid transport system substrate-binding protein</fullName>
    </submittedName>
</protein>
<keyword evidence="1 2" id="KW-0732">Signal</keyword>
<evidence type="ECO:0000256" key="2">
    <source>
        <dbReference type="SAM" id="SignalP"/>
    </source>
</evidence>
<organism evidence="4 5">
    <name type="scientific">Desulfopila aestuarii DSM 18488</name>
    <dbReference type="NCBI Taxonomy" id="1121416"/>
    <lineage>
        <taxon>Bacteria</taxon>
        <taxon>Pseudomonadati</taxon>
        <taxon>Thermodesulfobacteriota</taxon>
        <taxon>Desulfobulbia</taxon>
        <taxon>Desulfobulbales</taxon>
        <taxon>Desulfocapsaceae</taxon>
        <taxon>Desulfopila</taxon>
    </lineage>
</organism>
<dbReference type="AlphaFoldDB" id="A0A1M7XWT4"/>
<accession>A0A1M7XWT4</accession>
<name>A0A1M7XWT4_9BACT</name>
<dbReference type="PANTHER" id="PTHR35936">
    <property type="entry name" value="MEMBRANE-BOUND LYTIC MUREIN TRANSGLYCOSYLASE F"/>
    <property type="match status" value="1"/>
</dbReference>
<keyword evidence="5" id="KW-1185">Reference proteome</keyword>
<proteinExistence type="predicted"/>
<evidence type="ECO:0000256" key="1">
    <source>
        <dbReference type="ARBA" id="ARBA00022729"/>
    </source>
</evidence>
<dbReference type="RefSeq" id="WP_073611634.1">
    <property type="nucleotide sequence ID" value="NZ_FRFE01000001.1"/>
</dbReference>